<reference evidence="1 2" key="1">
    <citation type="submission" date="2008-12" db="EMBL/GenBank/DDBJ databases">
        <title>Annotation of Bacteroides fragilis strain 3_1_12.</title>
        <authorList>
            <consortium name="The Broad Institute Genome Sequencing Platform"/>
            <person name="Ward D."/>
            <person name="Young S.K."/>
            <person name="Kodira C.D."/>
            <person name="Zeng Q."/>
            <person name="Koehrsen M."/>
            <person name="Alvarado L."/>
            <person name="Berlin A."/>
            <person name="Borenstein D."/>
            <person name="Chen Z."/>
            <person name="Engels R."/>
            <person name="Freedman E."/>
            <person name="Gellesch M."/>
            <person name="Goldberg J."/>
            <person name="Griggs A."/>
            <person name="Gujja S."/>
            <person name="Heiman D."/>
            <person name="Hepburn T."/>
            <person name="Howarth C."/>
            <person name="Jen D."/>
            <person name="Larson L."/>
            <person name="Lewis B."/>
            <person name="Mehta T."/>
            <person name="Park D."/>
            <person name="Pearson M."/>
            <person name="Roberts A."/>
            <person name="Saif S."/>
            <person name="Shea T."/>
            <person name="Shenoy N."/>
            <person name="Sisk P."/>
            <person name="Stolte C."/>
            <person name="Sykes S."/>
            <person name="Walk T."/>
            <person name="White J."/>
            <person name="Yandava C."/>
            <person name="Allen-Vercoe E."/>
            <person name="Strauss J."/>
            <person name="Ambrose C."/>
            <person name="Lander E."/>
            <person name="Nusbaum C."/>
            <person name="Galagan J."/>
            <person name="Birren B."/>
        </authorList>
    </citation>
    <scope>NUCLEOTIDE SEQUENCE [LARGE SCALE GENOMIC DNA]</scope>
    <source>
        <strain evidence="1 2">3_1_12</strain>
    </source>
</reference>
<sequence length="74" mass="8955">MREYDCHFDKMLSNFHHLHRNTGKSVSSLQLMFSNFIQRSLQPVKFHRFRTQKKRKSYCNSGFYVFLCCGKMID</sequence>
<name>A0ABN0BRW1_BACFG</name>
<organism evidence="1 2">
    <name type="scientific">Bacteroides fragilis 3_1_12</name>
    <dbReference type="NCBI Taxonomy" id="457424"/>
    <lineage>
        <taxon>Bacteria</taxon>
        <taxon>Pseudomonadati</taxon>
        <taxon>Bacteroidota</taxon>
        <taxon>Bacteroidia</taxon>
        <taxon>Bacteroidales</taxon>
        <taxon>Bacteroidaceae</taxon>
        <taxon>Bacteroides</taxon>
    </lineage>
</organism>
<evidence type="ECO:0000313" key="1">
    <source>
        <dbReference type="EMBL" id="EFR55670.1"/>
    </source>
</evidence>
<protein>
    <submittedName>
        <fullName evidence="1">Uncharacterized protein</fullName>
    </submittedName>
</protein>
<proteinExistence type="predicted"/>
<evidence type="ECO:0000313" key="2">
    <source>
        <dbReference type="Proteomes" id="UP000005101"/>
    </source>
</evidence>
<dbReference type="EMBL" id="EQ973218">
    <property type="protein sequence ID" value="EFR55670.1"/>
    <property type="molecule type" value="Genomic_DNA"/>
</dbReference>
<accession>A0ABN0BRW1</accession>
<gene>
    <name evidence="1" type="ORF">BFAG_04367</name>
</gene>
<dbReference type="Proteomes" id="UP000005101">
    <property type="component" value="Unassembled WGS sequence"/>
</dbReference>
<keyword evidence="2" id="KW-1185">Reference proteome</keyword>